<dbReference type="SMART" id="SM01179">
    <property type="entry name" value="DUF862"/>
    <property type="match status" value="1"/>
</dbReference>
<dbReference type="InterPro" id="IPR011989">
    <property type="entry name" value="ARM-like"/>
</dbReference>
<keyword evidence="2" id="KW-0645">Protease</keyword>
<dbReference type="Pfam" id="PF05903">
    <property type="entry name" value="Peptidase_C97"/>
    <property type="match status" value="1"/>
</dbReference>
<evidence type="ECO:0000259" key="6">
    <source>
        <dbReference type="PROSITE" id="PS51858"/>
    </source>
</evidence>
<dbReference type="CDD" id="cd02947">
    <property type="entry name" value="TRX_family"/>
    <property type="match status" value="1"/>
</dbReference>
<evidence type="ECO:0000256" key="2">
    <source>
        <dbReference type="ARBA" id="ARBA00022670"/>
    </source>
</evidence>
<gene>
    <name evidence="7" type="ORF">GTA08_BOTSDO04113</name>
</gene>
<dbReference type="PROSITE" id="PS00194">
    <property type="entry name" value="THIOREDOXIN_1"/>
    <property type="match status" value="1"/>
</dbReference>
<dbReference type="InterPro" id="IPR013535">
    <property type="entry name" value="PUL_dom"/>
</dbReference>
<dbReference type="GO" id="GO:0008233">
    <property type="term" value="F:peptidase activity"/>
    <property type="evidence" value="ECO:0007669"/>
    <property type="project" value="UniProtKB-KW"/>
</dbReference>
<dbReference type="Gene3D" id="3.40.30.10">
    <property type="entry name" value="Glutaredoxin"/>
    <property type="match status" value="1"/>
</dbReference>
<keyword evidence="3" id="KW-0378">Hydrolase</keyword>
<dbReference type="PROSITE" id="PS51858">
    <property type="entry name" value="PPPDE"/>
    <property type="match status" value="1"/>
</dbReference>
<reference evidence="7" key="1">
    <citation type="submission" date="2020-04" db="EMBL/GenBank/DDBJ databases">
        <title>Genome Assembly and Annotation of Botryosphaeria dothidea sdau 11-99, a Latent Pathogen of Apple Fruit Ring Rot in China.</title>
        <authorList>
            <person name="Yu C."/>
            <person name="Diao Y."/>
            <person name="Lu Q."/>
            <person name="Zhao J."/>
            <person name="Cui S."/>
            <person name="Peng C."/>
            <person name="He B."/>
            <person name="Liu H."/>
        </authorList>
    </citation>
    <scope>NUCLEOTIDE SEQUENCE [LARGE SCALE GENOMIC DNA]</scope>
    <source>
        <strain evidence="7">Sdau11-99</strain>
    </source>
</reference>
<accession>A0A8H4IV44</accession>
<dbReference type="PROSITE" id="PS51352">
    <property type="entry name" value="THIOREDOXIN_2"/>
    <property type="match status" value="1"/>
</dbReference>
<dbReference type="InterPro" id="IPR013766">
    <property type="entry name" value="Thioredoxin_domain"/>
</dbReference>
<dbReference type="InterPro" id="IPR008580">
    <property type="entry name" value="PPPDE_dom"/>
</dbReference>
<dbReference type="EMBL" id="WWBZ02000022">
    <property type="protein sequence ID" value="KAF4307709.1"/>
    <property type="molecule type" value="Genomic_DNA"/>
</dbReference>
<dbReference type="InterPro" id="IPR017937">
    <property type="entry name" value="Thioredoxin_CS"/>
</dbReference>
<evidence type="ECO:0000256" key="1">
    <source>
        <dbReference type="ARBA" id="ARBA00008140"/>
    </source>
</evidence>
<dbReference type="GO" id="GO:0070646">
    <property type="term" value="P:protein modification by small protein removal"/>
    <property type="evidence" value="ECO:0007669"/>
    <property type="project" value="TreeGrafter"/>
</dbReference>
<protein>
    <submittedName>
        <fullName evidence="7">Thioredoxin</fullName>
    </submittedName>
</protein>
<name>A0A8H4IV44_9PEZI</name>
<dbReference type="OrthoDB" id="21221at2759"/>
<dbReference type="PROSITE" id="PS51396">
    <property type="entry name" value="PUL"/>
    <property type="match status" value="1"/>
</dbReference>
<evidence type="ECO:0000313" key="8">
    <source>
        <dbReference type="Proteomes" id="UP000572817"/>
    </source>
</evidence>
<dbReference type="InterPro" id="IPR036249">
    <property type="entry name" value="Thioredoxin-like_sf"/>
</dbReference>
<dbReference type="Gene3D" id="1.25.10.10">
    <property type="entry name" value="Leucine-rich Repeat Variant"/>
    <property type="match status" value="1"/>
</dbReference>
<dbReference type="PANTHER" id="PTHR12378">
    <property type="entry name" value="DESUMOYLATING ISOPEPTIDASE"/>
    <property type="match status" value="1"/>
</dbReference>
<dbReference type="SUPFAM" id="SSF52833">
    <property type="entry name" value="Thioredoxin-like"/>
    <property type="match status" value="1"/>
</dbReference>
<feature type="domain" description="PPPDE" evidence="6">
    <location>
        <begin position="1"/>
        <end position="141"/>
    </location>
</feature>
<dbReference type="Proteomes" id="UP000572817">
    <property type="component" value="Unassembled WGS sequence"/>
</dbReference>
<dbReference type="Pfam" id="PF08324">
    <property type="entry name" value="PUL"/>
    <property type="match status" value="1"/>
</dbReference>
<dbReference type="AlphaFoldDB" id="A0A8H4IV44"/>
<evidence type="ECO:0000256" key="3">
    <source>
        <dbReference type="ARBA" id="ARBA00022801"/>
    </source>
</evidence>
<organism evidence="7 8">
    <name type="scientific">Botryosphaeria dothidea</name>
    <dbReference type="NCBI Taxonomy" id="55169"/>
    <lineage>
        <taxon>Eukaryota</taxon>
        <taxon>Fungi</taxon>
        <taxon>Dikarya</taxon>
        <taxon>Ascomycota</taxon>
        <taxon>Pezizomycotina</taxon>
        <taxon>Dothideomycetes</taxon>
        <taxon>Dothideomycetes incertae sedis</taxon>
        <taxon>Botryosphaeriales</taxon>
        <taxon>Botryosphaeriaceae</taxon>
        <taxon>Botryosphaeria</taxon>
    </lineage>
</organism>
<comment type="caution">
    <text evidence="7">The sequence shown here is derived from an EMBL/GenBank/DDBJ whole genome shotgun (WGS) entry which is preliminary data.</text>
</comment>
<evidence type="ECO:0000259" key="4">
    <source>
        <dbReference type="PROSITE" id="PS51352"/>
    </source>
</evidence>
<comment type="similarity">
    <text evidence="1">Belongs to the DeSI family.</text>
</comment>
<dbReference type="InterPro" id="IPR042266">
    <property type="entry name" value="PPPDE_sf"/>
</dbReference>
<evidence type="ECO:0000313" key="7">
    <source>
        <dbReference type="EMBL" id="KAF4307709.1"/>
    </source>
</evidence>
<dbReference type="PANTHER" id="PTHR12378:SF7">
    <property type="entry name" value="DESUMOYLATING ISOPEPTIDASE 1"/>
    <property type="match status" value="1"/>
</dbReference>
<dbReference type="GO" id="GO:0006508">
    <property type="term" value="P:proteolysis"/>
    <property type="evidence" value="ECO:0007669"/>
    <property type="project" value="UniProtKB-KW"/>
</dbReference>
<keyword evidence="8" id="KW-1185">Reference proteome</keyword>
<sequence length="594" mass="64522">MNVELYVYDLSKGLARQLSRQFLGIQIDAVYHTSIVFGGIEYFYGAGVQTCYPGTTHHGAPEEVIKLGTTSLPMDVILEYLESLKSIYTQEAYDLFAHNCNNFSNDFAMFLVGKGIPDHITSLPQQVLNTPFGQMLRPQIDAAMRTVTQAPVPPQSVPNGAAAAATNGTPNGATNGVTNGATNGMAASQGKVHNVTSLQELDRLLVSAKDSCAVIFFTSSTCGPCKVMYPVFDELAEEAGSKGTLIKVDINQAYDVAAKYSIRSTPTFITFLKGMKDDQWSGANEPQLRGNVRLLLQQANMGHPHTRLDLPKLLGASTHPVTYDKVPPLEKLIPKMSEHGRHPVVAMVAAFITTRRDSGDREAPLPSLPDFSSFLKSAVSAIPPENLFAAYDLFRLTLTDPRVSGFFAEDQDATTLTTLISHVNELNQCPYNLRLVTLQLACNLFSSTLTRTHLLEHESFSELLTHLLSASLLDDEHKNVRIAAASLAFNIAAANHRMRVEAGRDVLAESEQVEITAALLEAVAAETENKEAILAMITSLGLLVYCADMENSEVVDVCKAMDAKGTVLSKLELCDKDEVVVEVGKVLLGKGLEM</sequence>
<feature type="domain" description="PUL" evidence="5">
    <location>
        <begin position="312"/>
        <end position="590"/>
    </location>
</feature>
<dbReference type="Gene3D" id="3.90.1720.30">
    <property type="entry name" value="PPPDE domains"/>
    <property type="match status" value="1"/>
</dbReference>
<feature type="domain" description="Thioredoxin" evidence="4">
    <location>
        <begin position="151"/>
        <end position="297"/>
    </location>
</feature>
<evidence type="ECO:0000259" key="5">
    <source>
        <dbReference type="PROSITE" id="PS51396"/>
    </source>
</evidence>
<proteinExistence type="inferred from homology"/>
<dbReference type="Pfam" id="PF00085">
    <property type="entry name" value="Thioredoxin"/>
    <property type="match status" value="1"/>
</dbReference>